<feature type="region of interest" description="Disordered" evidence="1">
    <location>
        <begin position="206"/>
        <end position="240"/>
    </location>
</feature>
<reference evidence="3" key="1">
    <citation type="submission" date="2020-11" db="EMBL/GenBank/DDBJ databases">
        <title>Chlorella ohadii genome sequencing and assembly.</title>
        <authorList>
            <person name="Murik O."/>
            <person name="Treves H."/>
            <person name="Kedem I."/>
            <person name="Shotland Y."/>
            <person name="Kaplan A."/>
        </authorList>
    </citation>
    <scope>NUCLEOTIDE SEQUENCE</scope>
    <source>
        <strain evidence="3">1</strain>
    </source>
</reference>
<dbReference type="Proteomes" id="UP001205105">
    <property type="component" value="Unassembled WGS sequence"/>
</dbReference>
<evidence type="ECO:0000313" key="3">
    <source>
        <dbReference type="EMBL" id="KAI7843226.1"/>
    </source>
</evidence>
<dbReference type="PANTHER" id="PTHR42103:SF2">
    <property type="entry name" value="AB HYDROLASE-1 DOMAIN-CONTAINING PROTEIN"/>
    <property type="match status" value="1"/>
</dbReference>
<dbReference type="Pfam" id="PF00561">
    <property type="entry name" value="Abhydrolase_1"/>
    <property type="match status" value="1"/>
</dbReference>
<evidence type="ECO:0000256" key="1">
    <source>
        <dbReference type="SAM" id="MobiDB-lite"/>
    </source>
</evidence>
<keyword evidence="4" id="KW-1185">Reference proteome</keyword>
<dbReference type="AlphaFoldDB" id="A0AAD5DVV6"/>
<proteinExistence type="predicted"/>
<feature type="compositionally biased region" description="Gly residues" evidence="1">
    <location>
        <begin position="223"/>
        <end position="239"/>
    </location>
</feature>
<dbReference type="SUPFAM" id="SSF53474">
    <property type="entry name" value="alpha/beta-Hydrolases"/>
    <property type="match status" value="1"/>
</dbReference>
<feature type="compositionally biased region" description="Low complexity" evidence="1">
    <location>
        <begin position="210"/>
        <end position="222"/>
    </location>
</feature>
<dbReference type="InterPro" id="IPR000073">
    <property type="entry name" value="AB_hydrolase_1"/>
</dbReference>
<dbReference type="InterPro" id="IPR029058">
    <property type="entry name" value="AB_hydrolase_fold"/>
</dbReference>
<gene>
    <name evidence="3" type="ORF">COHA_003206</name>
</gene>
<protein>
    <recommendedName>
        <fullName evidence="2">AB hydrolase-1 domain-containing protein</fullName>
    </recommendedName>
</protein>
<name>A0AAD5DVV6_9CHLO</name>
<evidence type="ECO:0000313" key="4">
    <source>
        <dbReference type="Proteomes" id="UP001205105"/>
    </source>
</evidence>
<comment type="caution">
    <text evidence="3">The sequence shown here is derived from an EMBL/GenBank/DDBJ whole genome shotgun (WGS) entry which is preliminary data.</text>
</comment>
<sequence length="305" mass="32289">MAGVVKQRRLMIELASAQLEGLLFEAPERERGAAAVILHPYAPLGGSMHDHMVLELFRAAAQSRAFRLVLRYNQRGVGRSSGWKNWLGGDDQRDVLDVVEWAAARLTGPEKHVAVIGYSWGSCLAAHGLSHPAVAAYVGVSVPLGGMAWVLQTKKHFGEVCRAIHVPRLLLLGDQDQFTGTAAMHTAVRENGGLLLRQDDSFQPEADAHAAASTAAGSSSSGTIGGSGSGGSGGGGGVHPGAERRELLLRIFPGDDHFWMSHGNVAAAYAVRWLEAQLLATQQQQEQQQQQAASPVQQAAAAEGG</sequence>
<dbReference type="Gene3D" id="3.40.50.1820">
    <property type="entry name" value="alpha/beta hydrolase"/>
    <property type="match status" value="1"/>
</dbReference>
<accession>A0AAD5DVV6</accession>
<dbReference type="EMBL" id="JADXDR010000042">
    <property type="protein sequence ID" value="KAI7843226.1"/>
    <property type="molecule type" value="Genomic_DNA"/>
</dbReference>
<dbReference type="PANTHER" id="PTHR42103">
    <property type="entry name" value="ALPHA/BETA-HYDROLASES SUPERFAMILY PROTEIN"/>
    <property type="match status" value="1"/>
</dbReference>
<organism evidence="3 4">
    <name type="scientific">Chlorella ohadii</name>
    <dbReference type="NCBI Taxonomy" id="2649997"/>
    <lineage>
        <taxon>Eukaryota</taxon>
        <taxon>Viridiplantae</taxon>
        <taxon>Chlorophyta</taxon>
        <taxon>core chlorophytes</taxon>
        <taxon>Trebouxiophyceae</taxon>
        <taxon>Chlorellales</taxon>
        <taxon>Chlorellaceae</taxon>
        <taxon>Chlorella clade</taxon>
        <taxon>Chlorella</taxon>
    </lineage>
</organism>
<evidence type="ECO:0000259" key="2">
    <source>
        <dbReference type="Pfam" id="PF00561"/>
    </source>
</evidence>
<feature type="domain" description="AB hydrolase-1" evidence="2">
    <location>
        <begin position="68"/>
        <end position="141"/>
    </location>
</feature>